<keyword evidence="2" id="KW-0548">Nucleotidyltransferase</keyword>
<evidence type="ECO:0000256" key="2">
    <source>
        <dbReference type="ARBA" id="ARBA00022695"/>
    </source>
</evidence>
<keyword evidence="1" id="KW-0808">Transferase</keyword>
<keyword evidence="4" id="KW-0255">Endonuclease</keyword>
<keyword evidence="3" id="KW-0540">Nuclease</keyword>
<feature type="region of interest" description="Disordered" evidence="7">
    <location>
        <begin position="273"/>
        <end position="296"/>
    </location>
</feature>
<dbReference type="FunFam" id="3.30.70.270:FF:000063">
    <property type="entry name" value="Zinc knuckle domaincontaining protein"/>
    <property type="match status" value="1"/>
</dbReference>
<dbReference type="SUPFAM" id="SSF56672">
    <property type="entry name" value="DNA/RNA polymerases"/>
    <property type="match status" value="1"/>
</dbReference>
<evidence type="ECO:0000313" key="10">
    <source>
        <dbReference type="Proteomes" id="UP000198211"/>
    </source>
</evidence>
<evidence type="ECO:0000256" key="5">
    <source>
        <dbReference type="ARBA" id="ARBA00022801"/>
    </source>
</evidence>
<evidence type="ECO:0000256" key="4">
    <source>
        <dbReference type="ARBA" id="ARBA00022759"/>
    </source>
</evidence>
<feature type="compositionally biased region" description="Acidic residues" evidence="7">
    <location>
        <begin position="273"/>
        <end position="289"/>
    </location>
</feature>
<evidence type="ECO:0000256" key="1">
    <source>
        <dbReference type="ARBA" id="ARBA00022679"/>
    </source>
</evidence>
<dbReference type="EMBL" id="NBNE01001828">
    <property type="protein sequence ID" value="OWZ12501.1"/>
    <property type="molecule type" value="Genomic_DNA"/>
</dbReference>
<proteinExistence type="predicted"/>
<dbReference type="Gene3D" id="3.10.20.370">
    <property type="match status" value="1"/>
</dbReference>
<organism evidence="9 10">
    <name type="scientific">Phytophthora megakarya</name>
    <dbReference type="NCBI Taxonomy" id="4795"/>
    <lineage>
        <taxon>Eukaryota</taxon>
        <taxon>Sar</taxon>
        <taxon>Stramenopiles</taxon>
        <taxon>Oomycota</taxon>
        <taxon>Peronosporomycetes</taxon>
        <taxon>Peronosporales</taxon>
        <taxon>Peronosporaceae</taxon>
        <taxon>Phytophthora</taxon>
    </lineage>
</organism>
<keyword evidence="6" id="KW-0695">RNA-directed DNA polymerase</keyword>
<dbReference type="OrthoDB" id="116078at2759"/>
<dbReference type="PANTHER" id="PTHR37984">
    <property type="entry name" value="PROTEIN CBG26694"/>
    <property type="match status" value="1"/>
</dbReference>
<evidence type="ECO:0000256" key="3">
    <source>
        <dbReference type="ARBA" id="ARBA00022722"/>
    </source>
</evidence>
<feature type="domain" description="Reverse transcriptase RNase H-like" evidence="8">
    <location>
        <begin position="107"/>
        <end position="205"/>
    </location>
</feature>
<dbReference type="PANTHER" id="PTHR37984:SF5">
    <property type="entry name" value="PROTEIN NYNRIN-LIKE"/>
    <property type="match status" value="1"/>
</dbReference>
<dbReference type="Pfam" id="PF17917">
    <property type="entry name" value="RT_RNaseH"/>
    <property type="match status" value="1"/>
</dbReference>
<evidence type="ECO:0000256" key="6">
    <source>
        <dbReference type="ARBA" id="ARBA00022918"/>
    </source>
</evidence>
<dbReference type="GO" id="GO:0003964">
    <property type="term" value="F:RNA-directed DNA polymerase activity"/>
    <property type="evidence" value="ECO:0007669"/>
    <property type="project" value="UniProtKB-KW"/>
</dbReference>
<comment type="caution">
    <text evidence="9">The sequence shown here is derived from an EMBL/GenBank/DDBJ whole genome shotgun (WGS) entry which is preliminary data.</text>
</comment>
<protein>
    <submittedName>
        <fullName evidence="9">Retrotransposon Polyprotein</fullName>
    </submittedName>
</protein>
<evidence type="ECO:0000256" key="7">
    <source>
        <dbReference type="SAM" id="MobiDB-lite"/>
    </source>
</evidence>
<dbReference type="Proteomes" id="UP000198211">
    <property type="component" value="Unassembled WGS sequence"/>
</dbReference>
<keyword evidence="10" id="KW-1185">Reference proteome</keyword>
<feature type="region of interest" description="Disordered" evidence="7">
    <location>
        <begin position="239"/>
        <end position="260"/>
    </location>
</feature>
<evidence type="ECO:0000259" key="8">
    <source>
        <dbReference type="Pfam" id="PF17917"/>
    </source>
</evidence>
<dbReference type="Gene3D" id="3.30.70.270">
    <property type="match status" value="1"/>
</dbReference>
<evidence type="ECO:0000313" key="9">
    <source>
        <dbReference type="EMBL" id="OWZ12501.1"/>
    </source>
</evidence>
<dbReference type="STRING" id="4795.A0A225W421"/>
<sequence length="388" mass="44083">MKKCHWGRSQVAFLGYIVTPSGILPNPEKVKAVMNVQRPCDLHEIRCFLGLTSYFRRYIPGHASISALLERLKVNDTPFVWNDGDCESAFLQLKRALMKPPILVYPDLNKRFSLYVDSSRYAVEACLMQQVNGRNRVVAFASKLLTGSQKNWINKVDGISEIEVWSTRKFRCYLDKQEFDLYTDHQALTWIFSPGNRTSNAKLASISQIWDGHVGHVDGLSRLPVERVAALTMADLLDPANEPFPGDPPVLEGDPEPVTTDALEMMPDAEFDDDFSDEETKEGEEDEVPPWESPVDPVDEFRLDSEQFIVEQQSVSWIKVLCAFLKDGAIPLDPFLRTQIVRMAPQYKVEEGVMKRRINLPARAGHARTRYVTVVPPSYLETVLHLSR</sequence>
<dbReference type="InterPro" id="IPR050951">
    <property type="entry name" value="Retrovirus_Pol_polyprotein"/>
</dbReference>
<keyword evidence="5" id="KW-0378">Hydrolase</keyword>
<accession>A0A225W421</accession>
<dbReference type="GO" id="GO:0016787">
    <property type="term" value="F:hydrolase activity"/>
    <property type="evidence" value="ECO:0007669"/>
    <property type="project" value="UniProtKB-KW"/>
</dbReference>
<dbReference type="InterPro" id="IPR043128">
    <property type="entry name" value="Rev_trsase/Diguanyl_cyclase"/>
</dbReference>
<name>A0A225W421_9STRA</name>
<reference evidence="10" key="1">
    <citation type="submission" date="2017-03" db="EMBL/GenBank/DDBJ databases">
        <title>Phytopthora megakarya and P. palmivora, two closely related causual agents of cacao black pod achieved similar genome size and gene model numbers by different mechanisms.</title>
        <authorList>
            <person name="Ali S."/>
            <person name="Shao J."/>
            <person name="Larry D.J."/>
            <person name="Kronmiller B."/>
            <person name="Shen D."/>
            <person name="Strem M.D."/>
            <person name="Melnick R.L."/>
            <person name="Guiltinan M.J."/>
            <person name="Tyler B.M."/>
            <person name="Meinhardt L.W."/>
            <person name="Bailey B.A."/>
        </authorList>
    </citation>
    <scope>NUCLEOTIDE SEQUENCE [LARGE SCALE GENOMIC DNA]</scope>
    <source>
        <strain evidence="10">zdho120</strain>
    </source>
</reference>
<dbReference type="AlphaFoldDB" id="A0A225W421"/>
<dbReference type="InterPro" id="IPR043502">
    <property type="entry name" value="DNA/RNA_pol_sf"/>
</dbReference>
<dbReference type="GO" id="GO:0004519">
    <property type="term" value="F:endonuclease activity"/>
    <property type="evidence" value="ECO:0007669"/>
    <property type="project" value="UniProtKB-KW"/>
</dbReference>
<gene>
    <name evidence="9" type="ORF">PHMEG_00014328</name>
</gene>
<dbReference type="InterPro" id="IPR041373">
    <property type="entry name" value="RT_RNaseH"/>
</dbReference>